<protein>
    <submittedName>
        <fullName evidence="1">Uncharacterized protein</fullName>
    </submittedName>
</protein>
<accession>A0A4Y7JDS7</accession>
<keyword evidence="2" id="KW-1185">Reference proteome</keyword>
<proteinExistence type="predicted"/>
<name>A0A4Y7JDS7_PAPSO</name>
<organism evidence="1 2">
    <name type="scientific">Papaver somniferum</name>
    <name type="common">Opium poppy</name>
    <dbReference type="NCBI Taxonomy" id="3469"/>
    <lineage>
        <taxon>Eukaryota</taxon>
        <taxon>Viridiplantae</taxon>
        <taxon>Streptophyta</taxon>
        <taxon>Embryophyta</taxon>
        <taxon>Tracheophyta</taxon>
        <taxon>Spermatophyta</taxon>
        <taxon>Magnoliopsida</taxon>
        <taxon>Ranunculales</taxon>
        <taxon>Papaveraceae</taxon>
        <taxon>Papaveroideae</taxon>
        <taxon>Papaver</taxon>
    </lineage>
</organism>
<sequence length="67" mass="7961">MVVQIGFPLGWAHLKLMKKVEEQRLAYENLCFQMREKKRLGLAVPLTGLRRTSEDRNNRYKKKVTSR</sequence>
<dbReference type="AlphaFoldDB" id="A0A4Y7JDS7"/>
<evidence type="ECO:0000313" key="1">
    <source>
        <dbReference type="EMBL" id="RZC58150.1"/>
    </source>
</evidence>
<dbReference type="EMBL" id="CM010718">
    <property type="protein sequence ID" value="RZC58150.1"/>
    <property type="molecule type" value="Genomic_DNA"/>
</dbReference>
<dbReference type="Proteomes" id="UP000316621">
    <property type="component" value="Chromosome 4"/>
</dbReference>
<reference evidence="1 2" key="1">
    <citation type="journal article" date="2018" name="Science">
        <title>The opium poppy genome and morphinan production.</title>
        <authorList>
            <person name="Guo L."/>
            <person name="Winzer T."/>
            <person name="Yang X."/>
            <person name="Li Y."/>
            <person name="Ning Z."/>
            <person name="He Z."/>
            <person name="Teodor R."/>
            <person name="Lu Y."/>
            <person name="Bowser T.A."/>
            <person name="Graham I.A."/>
            <person name="Ye K."/>
        </authorList>
    </citation>
    <scope>NUCLEOTIDE SEQUENCE [LARGE SCALE GENOMIC DNA]</scope>
    <source>
        <strain evidence="2">cv. HN1</strain>
        <tissue evidence="1">Leaves</tissue>
    </source>
</reference>
<dbReference type="Gramene" id="RZC58150">
    <property type="protein sequence ID" value="RZC58150"/>
    <property type="gene ID" value="C5167_005454"/>
</dbReference>
<gene>
    <name evidence="1" type="ORF">C5167_005454</name>
</gene>
<evidence type="ECO:0000313" key="2">
    <source>
        <dbReference type="Proteomes" id="UP000316621"/>
    </source>
</evidence>